<dbReference type="Pfam" id="PF22936">
    <property type="entry name" value="Pol_BBD"/>
    <property type="match status" value="1"/>
</dbReference>
<reference evidence="2 3" key="1">
    <citation type="journal article" date="2021" name="Nat. Plants">
        <title>The Taxus genome provides insights into paclitaxel biosynthesis.</title>
        <authorList>
            <person name="Xiong X."/>
            <person name="Gou J."/>
            <person name="Liao Q."/>
            <person name="Li Y."/>
            <person name="Zhou Q."/>
            <person name="Bi G."/>
            <person name="Li C."/>
            <person name="Du R."/>
            <person name="Wang X."/>
            <person name="Sun T."/>
            <person name="Guo L."/>
            <person name="Liang H."/>
            <person name="Lu P."/>
            <person name="Wu Y."/>
            <person name="Zhang Z."/>
            <person name="Ro D.K."/>
            <person name="Shang Y."/>
            <person name="Huang S."/>
            <person name="Yan J."/>
        </authorList>
    </citation>
    <scope>NUCLEOTIDE SEQUENCE [LARGE SCALE GENOMIC DNA]</scope>
    <source>
        <strain evidence="2">Ta-2019</strain>
    </source>
</reference>
<keyword evidence="3" id="KW-1185">Reference proteome</keyword>
<evidence type="ECO:0000313" key="2">
    <source>
        <dbReference type="EMBL" id="KAH9316631.1"/>
    </source>
</evidence>
<feature type="non-terminal residue" evidence="2">
    <location>
        <position position="1"/>
    </location>
</feature>
<dbReference type="InterPro" id="IPR054722">
    <property type="entry name" value="PolX-like_BBD"/>
</dbReference>
<dbReference type="AlphaFoldDB" id="A0AA38G4V4"/>
<protein>
    <recommendedName>
        <fullName evidence="1">Retrovirus-related Pol polyprotein from transposon TNT 1-94-like beta-barrel domain-containing protein</fullName>
    </recommendedName>
</protein>
<gene>
    <name evidence="2" type="ORF">KI387_025258</name>
</gene>
<feature type="domain" description="Retrovirus-related Pol polyprotein from transposon TNT 1-94-like beta-barrel" evidence="1">
    <location>
        <begin position="52"/>
        <end position="93"/>
    </location>
</feature>
<dbReference type="EMBL" id="JAHRHJ020000005">
    <property type="protein sequence ID" value="KAH9316631.1"/>
    <property type="molecule type" value="Genomic_DNA"/>
</dbReference>
<comment type="caution">
    <text evidence="2">The sequence shown here is derived from an EMBL/GenBank/DDBJ whole genome shotgun (WGS) entry which is preliminary data.</text>
</comment>
<sequence length="93" mass="10721">APRQNKKVNAPVVKKREPLKIWKQKQEEVNQDNEKSMIVQTTFHAQDEGKQWYIDSGCSRHMTGDKRKFITLKEMSQGMVKFGDNATTQIAGK</sequence>
<name>A0AA38G4V4_TAXCH</name>
<evidence type="ECO:0000313" key="3">
    <source>
        <dbReference type="Proteomes" id="UP000824469"/>
    </source>
</evidence>
<evidence type="ECO:0000259" key="1">
    <source>
        <dbReference type="Pfam" id="PF22936"/>
    </source>
</evidence>
<feature type="non-terminal residue" evidence="2">
    <location>
        <position position="93"/>
    </location>
</feature>
<dbReference type="Proteomes" id="UP000824469">
    <property type="component" value="Unassembled WGS sequence"/>
</dbReference>
<proteinExistence type="predicted"/>
<accession>A0AA38G4V4</accession>
<organism evidence="2 3">
    <name type="scientific">Taxus chinensis</name>
    <name type="common">Chinese yew</name>
    <name type="synonym">Taxus wallichiana var. chinensis</name>
    <dbReference type="NCBI Taxonomy" id="29808"/>
    <lineage>
        <taxon>Eukaryota</taxon>
        <taxon>Viridiplantae</taxon>
        <taxon>Streptophyta</taxon>
        <taxon>Embryophyta</taxon>
        <taxon>Tracheophyta</taxon>
        <taxon>Spermatophyta</taxon>
        <taxon>Pinopsida</taxon>
        <taxon>Pinidae</taxon>
        <taxon>Conifers II</taxon>
        <taxon>Cupressales</taxon>
        <taxon>Taxaceae</taxon>
        <taxon>Taxus</taxon>
    </lineage>
</organism>